<gene>
    <name evidence="2" type="ORF">ABK249_20585</name>
</gene>
<dbReference type="Proteomes" id="UP001496627">
    <property type="component" value="Unassembled WGS sequence"/>
</dbReference>
<name>A0ABV0M630_9HYPH</name>
<protein>
    <submittedName>
        <fullName evidence="2">Uncharacterized protein</fullName>
    </submittedName>
</protein>
<dbReference type="RefSeq" id="WP_348863776.1">
    <property type="nucleotide sequence ID" value="NZ_JBEAAL010000017.1"/>
</dbReference>
<sequence length="80" mass="8804">MRLRTAPYLKALALLGVGLSSLPAAAATQVRPTGAPDVPRYIVDIAGKRVRLVGPRFFTDTTTKLRFPGRNDDDHEMQVR</sequence>
<evidence type="ECO:0000313" key="2">
    <source>
        <dbReference type="EMBL" id="MEQ1407334.1"/>
    </source>
</evidence>
<comment type="caution">
    <text evidence="2">The sequence shown here is derived from an EMBL/GenBank/DDBJ whole genome shotgun (WGS) entry which is preliminary data.</text>
</comment>
<keyword evidence="1" id="KW-0732">Signal</keyword>
<organism evidence="2 3">
    <name type="scientific">Neorhizobium phenanthreniclasticum</name>
    <dbReference type="NCBI Taxonomy" id="3157917"/>
    <lineage>
        <taxon>Bacteria</taxon>
        <taxon>Pseudomonadati</taxon>
        <taxon>Pseudomonadota</taxon>
        <taxon>Alphaproteobacteria</taxon>
        <taxon>Hyphomicrobiales</taxon>
        <taxon>Rhizobiaceae</taxon>
        <taxon>Rhizobium/Agrobacterium group</taxon>
        <taxon>Neorhizobium</taxon>
    </lineage>
</organism>
<feature type="signal peptide" evidence="1">
    <location>
        <begin position="1"/>
        <end position="26"/>
    </location>
</feature>
<keyword evidence="3" id="KW-1185">Reference proteome</keyword>
<reference evidence="2 3" key="1">
    <citation type="submission" date="2024-05" db="EMBL/GenBank/DDBJ databases">
        <title>Neorhizobium sp. Rsf11, a plant growth promoting and heavy metal resistant PAH-degrader.</title>
        <authorList>
            <person name="Golubev S.N."/>
            <person name="Muratova A.Y."/>
            <person name="Markelova M.I."/>
        </authorList>
    </citation>
    <scope>NUCLEOTIDE SEQUENCE [LARGE SCALE GENOMIC DNA]</scope>
    <source>
        <strain evidence="2 3">Rsf11</strain>
    </source>
</reference>
<proteinExistence type="predicted"/>
<evidence type="ECO:0000313" key="3">
    <source>
        <dbReference type="Proteomes" id="UP001496627"/>
    </source>
</evidence>
<evidence type="ECO:0000256" key="1">
    <source>
        <dbReference type="SAM" id="SignalP"/>
    </source>
</evidence>
<feature type="chain" id="PRO_5045216586" evidence="1">
    <location>
        <begin position="27"/>
        <end position="80"/>
    </location>
</feature>
<accession>A0ABV0M630</accession>
<dbReference type="EMBL" id="JBEAAL010000017">
    <property type="protein sequence ID" value="MEQ1407334.1"/>
    <property type="molecule type" value="Genomic_DNA"/>
</dbReference>